<comment type="caution">
    <text evidence="1">The sequence shown here is derived from an EMBL/GenBank/DDBJ whole genome shotgun (WGS) entry which is preliminary data.</text>
</comment>
<gene>
    <name evidence="1" type="ORF">TWF506_010540</name>
</gene>
<sequence>MANLNNLATELQSAIYKYLDNRSLCNVCLASKTLCEITMPILYSTVRLTVYTKWAGSGSISAQRKLYRQRYSQFIYQGHRSPKLPDNRWLRHIKNLVFIMPNKPNNKSAQDLTLDLCFDIGRKLEKNQLRTLCLPLKYHLPEFPHALFSNQHQLRALSLSVNSYSIFLKQCIPGILFQPRLESLAVDVYEKFSRRPESDHESLANLFNALSETLVSLRIGANLADSSEAMHAAIMNMKRLQQLAWMSNRRPMSTKTQPILNKIPGHGLKWLSTTLERGENGFLESVLAFDTIRSIHLNCDHTIYGLEKTLTECKNLETINLRVGRDLVKDVNWSCITRHWETLTRLYLPDTDIEDRDPKQYIETLGNLLEKCVNLIEISVPILYEVEADPTTQTSWSPGGDDENRIPLRDFRSRLKYHWPKVSNNLQFIYATNLYFPVRTFQLKFSIEELWPIILEELLKTLKAPFSDPLSPSVGAMSVPLPRLKSIFVRGSENDRSYFRFVSEKKIPSEAYLVKEKVIKTESLFQPPPSNPLSAFTPSSSTDTDIKWTVEKTEIDDLNTRFPEFYGFKFFDRNDPWSDRHGKFWG</sequence>
<dbReference type="SUPFAM" id="SSF52047">
    <property type="entry name" value="RNI-like"/>
    <property type="match status" value="1"/>
</dbReference>
<dbReference type="InterPro" id="IPR032675">
    <property type="entry name" value="LRR_dom_sf"/>
</dbReference>
<dbReference type="Proteomes" id="UP001307849">
    <property type="component" value="Unassembled WGS sequence"/>
</dbReference>
<name>A0AAN8N1S7_9PEZI</name>
<keyword evidence="2" id="KW-1185">Reference proteome</keyword>
<dbReference type="Gene3D" id="3.80.10.10">
    <property type="entry name" value="Ribonuclease Inhibitor"/>
    <property type="match status" value="1"/>
</dbReference>
<dbReference type="EMBL" id="JAVHJM010000008">
    <property type="protein sequence ID" value="KAK6508449.1"/>
    <property type="molecule type" value="Genomic_DNA"/>
</dbReference>
<accession>A0AAN8N1S7</accession>
<dbReference type="AlphaFoldDB" id="A0AAN8N1S7"/>
<evidence type="ECO:0000313" key="2">
    <source>
        <dbReference type="Proteomes" id="UP001307849"/>
    </source>
</evidence>
<evidence type="ECO:0008006" key="3">
    <source>
        <dbReference type="Google" id="ProtNLM"/>
    </source>
</evidence>
<evidence type="ECO:0000313" key="1">
    <source>
        <dbReference type="EMBL" id="KAK6508449.1"/>
    </source>
</evidence>
<organism evidence="1 2">
    <name type="scientific">Arthrobotrys conoides</name>
    <dbReference type="NCBI Taxonomy" id="74498"/>
    <lineage>
        <taxon>Eukaryota</taxon>
        <taxon>Fungi</taxon>
        <taxon>Dikarya</taxon>
        <taxon>Ascomycota</taxon>
        <taxon>Pezizomycotina</taxon>
        <taxon>Orbiliomycetes</taxon>
        <taxon>Orbiliales</taxon>
        <taxon>Orbiliaceae</taxon>
        <taxon>Arthrobotrys</taxon>
    </lineage>
</organism>
<proteinExistence type="predicted"/>
<protein>
    <recommendedName>
        <fullName evidence="3">F-box domain-containing protein</fullName>
    </recommendedName>
</protein>
<reference evidence="1 2" key="1">
    <citation type="submission" date="2019-10" db="EMBL/GenBank/DDBJ databases">
        <authorList>
            <person name="Palmer J.M."/>
        </authorList>
    </citation>
    <scope>NUCLEOTIDE SEQUENCE [LARGE SCALE GENOMIC DNA]</scope>
    <source>
        <strain evidence="1 2">TWF506</strain>
    </source>
</reference>